<keyword evidence="3" id="KW-0964">Secreted</keyword>
<evidence type="ECO:0000313" key="8">
    <source>
        <dbReference type="Proteomes" id="UP000006729"/>
    </source>
</evidence>
<dbReference type="Pfam" id="PF01095">
    <property type="entry name" value="Pectinesterase"/>
    <property type="match status" value="1"/>
</dbReference>
<proteinExistence type="predicted"/>
<name>A0A2K1YCR5_POPTR</name>
<comment type="pathway">
    <text evidence="2">Glycan metabolism; pectin degradation; 2-dehydro-3-deoxy-D-gluconate from pectin: step 1/5.</text>
</comment>
<reference evidence="7 8" key="1">
    <citation type="journal article" date="2006" name="Science">
        <title>The genome of black cottonwood, Populus trichocarpa (Torr. &amp; Gray).</title>
        <authorList>
            <person name="Tuskan G.A."/>
            <person name="Difazio S."/>
            <person name="Jansson S."/>
            <person name="Bohlmann J."/>
            <person name="Grigoriev I."/>
            <person name="Hellsten U."/>
            <person name="Putnam N."/>
            <person name="Ralph S."/>
            <person name="Rombauts S."/>
            <person name="Salamov A."/>
            <person name="Schein J."/>
            <person name="Sterck L."/>
            <person name="Aerts A."/>
            <person name="Bhalerao R.R."/>
            <person name="Bhalerao R.P."/>
            <person name="Blaudez D."/>
            <person name="Boerjan W."/>
            <person name="Brun A."/>
            <person name="Brunner A."/>
            <person name="Busov V."/>
            <person name="Campbell M."/>
            <person name="Carlson J."/>
            <person name="Chalot M."/>
            <person name="Chapman J."/>
            <person name="Chen G.L."/>
            <person name="Cooper D."/>
            <person name="Coutinho P.M."/>
            <person name="Couturier J."/>
            <person name="Covert S."/>
            <person name="Cronk Q."/>
            <person name="Cunningham R."/>
            <person name="Davis J."/>
            <person name="Degroeve S."/>
            <person name="Dejardin A."/>
            <person name="Depamphilis C."/>
            <person name="Detter J."/>
            <person name="Dirks B."/>
            <person name="Dubchak I."/>
            <person name="Duplessis S."/>
            <person name="Ehlting J."/>
            <person name="Ellis B."/>
            <person name="Gendler K."/>
            <person name="Goodstein D."/>
            <person name="Gribskov M."/>
            <person name="Grimwood J."/>
            <person name="Groover A."/>
            <person name="Gunter L."/>
            <person name="Hamberger B."/>
            <person name="Heinze B."/>
            <person name="Helariutta Y."/>
            <person name="Henrissat B."/>
            <person name="Holligan D."/>
            <person name="Holt R."/>
            <person name="Huang W."/>
            <person name="Islam-Faridi N."/>
            <person name="Jones S."/>
            <person name="Jones-Rhoades M."/>
            <person name="Jorgensen R."/>
            <person name="Joshi C."/>
            <person name="Kangasjarvi J."/>
            <person name="Karlsson J."/>
            <person name="Kelleher C."/>
            <person name="Kirkpatrick R."/>
            <person name="Kirst M."/>
            <person name="Kohler A."/>
            <person name="Kalluri U."/>
            <person name="Larimer F."/>
            <person name="Leebens-Mack J."/>
            <person name="Leple J.C."/>
            <person name="Locascio P."/>
            <person name="Lou Y."/>
            <person name="Lucas S."/>
            <person name="Martin F."/>
            <person name="Montanini B."/>
            <person name="Napoli C."/>
            <person name="Nelson D.R."/>
            <person name="Nelson C."/>
            <person name="Nieminen K."/>
            <person name="Nilsson O."/>
            <person name="Pereda V."/>
            <person name="Peter G."/>
            <person name="Philippe R."/>
            <person name="Pilate G."/>
            <person name="Poliakov A."/>
            <person name="Razumovskaya J."/>
            <person name="Richardson P."/>
            <person name="Rinaldi C."/>
            <person name="Ritland K."/>
            <person name="Rouze P."/>
            <person name="Ryaboy D."/>
            <person name="Schmutz J."/>
            <person name="Schrader J."/>
            <person name="Segerman B."/>
            <person name="Shin H."/>
            <person name="Siddiqui A."/>
            <person name="Sterky F."/>
            <person name="Terry A."/>
            <person name="Tsai C.J."/>
            <person name="Uberbacher E."/>
            <person name="Unneberg P."/>
            <person name="Vahala J."/>
            <person name="Wall K."/>
            <person name="Wessler S."/>
            <person name="Yang G."/>
            <person name="Yin T."/>
            <person name="Douglas C."/>
            <person name="Marra M."/>
            <person name="Sandberg G."/>
            <person name="Van de Peer Y."/>
            <person name="Rokhsar D."/>
        </authorList>
    </citation>
    <scope>NUCLEOTIDE SEQUENCE [LARGE SCALE GENOMIC DNA]</scope>
    <source>
        <strain evidence="8">cv. Nisqually</strain>
    </source>
</reference>
<accession>A0A2K1YCR5</accession>
<dbReference type="Proteomes" id="UP000006729">
    <property type="component" value="Chromosome 12"/>
</dbReference>
<evidence type="ECO:0000256" key="1">
    <source>
        <dbReference type="ARBA" id="ARBA00004191"/>
    </source>
</evidence>
<evidence type="ECO:0000313" key="7">
    <source>
        <dbReference type="EMBL" id="PNT10826.1"/>
    </source>
</evidence>
<dbReference type="InParanoid" id="A0A2K1YCR5"/>
<dbReference type="GO" id="GO:0045490">
    <property type="term" value="P:pectin catabolic process"/>
    <property type="evidence" value="ECO:0007669"/>
    <property type="project" value="UniProtKB-UniPathway"/>
</dbReference>
<evidence type="ECO:0000256" key="2">
    <source>
        <dbReference type="ARBA" id="ARBA00005184"/>
    </source>
</evidence>
<dbReference type="Gene3D" id="2.160.20.10">
    <property type="entry name" value="Single-stranded right-handed beta-helix, Pectin lyase-like"/>
    <property type="match status" value="1"/>
</dbReference>
<dbReference type="UniPathway" id="UPA00545">
    <property type="reaction ID" value="UER00823"/>
</dbReference>
<organism evidence="7 8">
    <name type="scientific">Populus trichocarpa</name>
    <name type="common">Western balsam poplar</name>
    <name type="synonym">Populus balsamifera subsp. trichocarpa</name>
    <dbReference type="NCBI Taxonomy" id="3694"/>
    <lineage>
        <taxon>Eukaryota</taxon>
        <taxon>Viridiplantae</taxon>
        <taxon>Streptophyta</taxon>
        <taxon>Embryophyta</taxon>
        <taxon>Tracheophyta</taxon>
        <taxon>Spermatophyta</taxon>
        <taxon>Magnoliopsida</taxon>
        <taxon>eudicotyledons</taxon>
        <taxon>Gunneridae</taxon>
        <taxon>Pentapetalae</taxon>
        <taxon>rosids</taxon>
        <taxon>fabids</taxon>
        <taxon>Malpighiales</taxon>
        <taxon>Salicaceae</taxon>
        <taxon>Saliceae</taxon>
        <taxon>Populus</taxon>
    </lineage>
</organism>
<dbReference type="InterPro" id="IPR000070">
    <property type="entry name" value="Pectinesterase_cat"/>
</dbReference>
<dbReference type="InterPro" id="IPR011050">
    <property type="entry name" value="Pectin_lyase_fold/virulence"/>
</dbReference>
<protein>
    <recommendedName>
        <fullName evidence="6">Pectinesterase catalytic domain-containing protein</fullName>
    </recommendedName>
</protein>
<keyword evidence="4" id="KW-0378">Hydrolase</keyword>
<dbReference type="PANTHER" id="PTHR31707">
    <property type="entry name" value="PECTINESTERASE"/>
    <property type="match status" value="1"/>
</dbReference>
<dbReference type="GO" id="GO:0042545">
    <property type="term" value="P:cell wall modification"/>
    <property type="evidence" value="ECO:0007669"/>
    <property type="project" value="InterPro"/>
</dbReference>
<evidence type="ECO:0000256" key="4">
    <source>
        <dbReference type="ARBA" id="ARBA00022801"/>
    </source>
</evidence>
<evidence type="ECO:0000256" key="5">
    <source>
        <dbReference type="ARBA" id="ARBA00023085"/>
    </source>
</evidence>
<keyword evidence="3" id="KW-0134">Cell wall</keyword>
<dbReference type="EMBL" id="CM009301">
    <property type="protein sequence ID" value="PNT10826.1"/>
    <property type="molecule type" value="Genomic_DNA"/>
</dbReference>
<keyword evidence="5" id="KW-0063">Aspartyl esterase</keyword>
<sequence>MDRCRTRTVFLSTYLDSLVDPAGWVEFDGNFAQNTLYYGEYKNTGPGASTSGRGNGLVTGL</sequence>
<dbReference type="AlphaFoldDB" id="A0A2K1YCR5"/>
<dbReference type="GO" id="GO:0030599">
    <property type="term" value="F:pectinesterase activity"/>
    <property type="evidence" value="ECO:0007669"/>
    <property type="project" value="InterPro"/>
</dbReference>
<dbReference type="InterPro" id="IPR012334">
    <property type="entry name" value="Pectin_lyas_fold"/>
</dbReference>
<dbReference type="STRING" id="3694.A0A2K1YCR5"/>
<dbReference type="SUPFAM" id="SSF51126">
    <property type="entry name" value="Pectin lyase-like"/>
    <property type="match status" value="1"/>
</dbReference>
<evidence type="ECO:0000259" key="6">
    <source>
        <dbReference type="Pfam" id="PF01095"/>
    </source>
</evidence>
<keyword evidence="8" id="KW-1185">Reference proteome</keyword>
<evidence type="ECO:0000256" key="3">
    <source>
        <dbReference type="ARBA" id="ARBA00022512"/>
    </source>
</evidence>
<feature type="domain" description="Pectinesterase catalytic" evidence="6">
    <location>
        <begin position="6"/>
        <end position="53"/>
    </location>
</feature>
<gene>
    <name evidence="7" type="ORF">POPTR_012G126600</name>
</gene>
<comment type="subcellular location">
    <subcellularLocation>
        <location evidence="1">Secreted</location>
        <location evidence="1">Cell wall</location>
    </subcellularLocation>
</comment>